<dbReference type="Proteomes" id="UP001497535">
    <property type="component" value="Unassembled WGS sequence"/>
</dbReference>
<reference evidence="1" key="1">
    <citation type="submission" date="2023-11" db="EMBL/GenBank/DDBJ databases">
        <authorList>
            <person name="Poullet M."/>
        </authorList>
    </citation>
    <scope>NUCLEOTIDE SEQUENCE</scope>
    <source>
        <strain evidence="1">E1834</strain>
    </source>
</reference>
<dbReference type="EMBL" id="CAVMJV010000003">
    <property type="protein sequence ID" value="CAK5021435.1"/>
    <property type="molecule type" value="Genomic_DNA"/>
</dbReference>
<protein>
    <submittedName>
        <fullName evidence="1">Uncharacterized protein</fullName>
    </submittedName>
</protein>
<accession>A0ACB0XXB0</accession>
<name>A0ACB0XXB0_MELEN</name>
<keyword evidence="2" id="KW-1185">Reference proteome</keyword>
<proteinExistence type="predicted"/>
<comment type="caution">
    <text evidence="1">The sequence shown here is derived from an EMBL/GenBank/DDBJ whole genome shotgun (WGS) entry which is preliminary data.</text>
</comment>
<evidence type="ECO:0000313" key="1">
    <source>
        <dbReference type="EMBL" id="CAK5021435.1"/>
    </source>
</evidence>
<sequence>MSRYTGGRLDVKARTMKYAVLDPDVASKYEDLDDDEGTSYRAKKSYRRDGSQLQKKMLGIIEGHISKGQQPTIRSRDFVRNTYIYEITVKNASRAGKYLVLNLLAESVDRFLPIAPKMDANGDLRFSIMSEDDAEAICAMSKRIADKHNPNMKYVIYKKRVLAPFETLGTSTRNVVLEILKTRYNQYTNSLDLSSFQSDPLFQKLNETPRGLIHNSVMVTISDYVSRHLANIKGIRLNNNNLRTLDFVSSLVYAAPNVVELDMANNAISRIEEIAKFSGWQLESVHFENNEFIIGYNNNFAAYTKDIHTHFPLVSYLDGVSVIPLATRPSGYTSSQPIPKFKAGYHTDESMKKMAENFIIEFFGFYDSLDPEQSRQKLINAYDSNATFSYSICTLPDTKFVERGDTEVFGTYVRNSHNIVMQQKWQAFRDRLLFRGPMDIAVALSKLPKTEHVKQSFLLDFNLVSNSLMVITLQGIFRDGKTRIGEPLNSSTECKFFVRQFAIIPKTEGLAILSDILQITPVSTQRMEHYNNLLKNAAISSVSSQQQLDGMAPPPPSPQQQLSLLNPQTLLSGMAGTSSGTSIGGGTFTIKNEMATEGGIQQQQQQTNLFINPSTTNNLTARTEMVKQFCLFSGMKADWSEKCLQDCAWSWEDATRAFANIRAQIPPEAFS</sequence>
<gene>
    <name evidence="1" type="ORF">MENTE1834_LOCUS4734</name>
</gene>
<organism evidence="1 2">
    <name type="scientific">Meloidogyne enterolobii</name>
    <name type="common">Root-knot nematode worm</name>
    <name type="synonym">Meloidogyne mayaguensis</name>
    <dbReference type="NCBI Taxonomy" id="390850"/>
    <lineage>
        <taxon>Eukaryota</taxon>
        <taxon>Metazoa</taxon>
        <taxon>Ecdysozoa</taxon>
        <taxon>Nematoda</taxon>
        <taxon>Chromadorea</taxon>
        <taxon>Rhabditida</taxon>
        <taxon>Tylenchina</taxon>
        <taxon>Tylenchomorpha</taxon>
        <taxon>Tylenchoidea</taxon>
        <taxon>Meloidogynidae</taxon>
        <taxon>Meloidogyninae</taxon>
        <taxon>Meloidogyne</taxon>
    </lineage>
</organism>
<evidence type="ECO:0000313" key="2">
    <source>
        <dbReference type="Proteomes" id="UP001497535"/>
    </source>
</evidence>